<evidence type="ECO:0000259" key="1">
    <source>
        <dbReference type="Pfam" id="PF08241"/>
    </source>
</evidence>
<feature type="domain" description="Methyltransferase type 11" evidence="1">
    <location>
        <begin position="49"/>
        <end position="137"/>
    </location>
</feature>
<dbReference type="GO" id="GO:0008757">
    <property type="term" value="F:S-adenosylmethionine-dependent methyltransferase activity"/>
    <property type="evidence" value="ECO:0007669"/>
    <property type="project" value="InterPro"/>
</dbReference>
<dbReference type="AlphaFoldDB" id="A0AAQ4CQP6"/>
<name>A0AAQ4CQP6_9CREN</name>
<proteinExistence type="predicted"/>
<gene>
    <name evidence="2" type="ORF">SACC_11440</name>
</gene>
<dbReference type="Pfam" id="PF08241">
    <property type="entry name" value="Methyltransf_11"/>
    <property type="match status" value="1"/>
</dbReference>
<dbReference type="GO" id="GO:0032259">
    <property type="term" value="P:methylation"/>
    <property type="evidence" value="ECO:0007669"/>
    <property type="project" value="UniProtKB-KW"/>
</dbReference>
<protein>
    <submittedName>
        <fullName evidence="2">SAM-dependent methyltransferase</fullName>
    </submittedName>
</protein>
<sequence length="186" mass="22212">MKKTIRFLIMYYKNIIMRHHFYPPEEFRRKFERPEEYLPNLIKGKGVIVDYGCGNGFYCKYLINYAIKLYCIDINEVALREVKEKIKDAIVLTSPEEINDNSVDYVLLANSFHDMEDKEYAVRQIKRILKEGGKVIIIDWKKENTPIGPPLTIRMSEKEYLEWFKDFKLVNRFSPTPYHFGLVLEK</sequence>
<dbReference type="EMBL" id="AP025226">
    <property type="protein sequence ID" value="BDB98127.1"/>
    <property type="molecule type" value="Genomic_DNA"/>
</dbReference>
<keyword evidence="2" id="KW-0808">Transferase</keyword>
<dbReference type="SUPFAM" id="SSF53335">
    <property type="entry name" value="S-adenosyl-L-methionine-dependent methyltransferases"/>
    <property type="match status" value="1"/>
</dbReference>
<dbReference type="CDD" id="cd02440">
    <property type="entry name" value="AdoMet_MTases"/>
    <property type="match status" value="1"/>
</dbReference>
<dbReference type="InterPro" id="IPR029063">
    <property type="entry name" value="SAM-dependent_MTases_sf"/>
</dbReference>
<dbReference type="InterPro" id="IPR013216">
    <property type="entry name" value="Methyltransf_11"/>
</dbReference>
<evidence type="ECO:0000313" key="2">
    <source>
        <dbReference type="EMBL" id="BDB98127.1"/>
    </source>
</evidence>
<organism evidence="2 3">
    <name type="scientific">Saccharolobus caldissimus</name>
    <dbReference type="NCBI Taxonomy" id="1702097"/>
    <lineage>
        <taxon>Archaea</taxon>
        <taxon>Thermoproteota</taxon>
        <taxon>Thermoprotei</taxon>
        <taxon>Sulfolobales</taxon>
        <taxon>Sulfolobaceae</taxon>
        <taxon>Saccharolobus</taxon>
    </lineage>
</organism>
<dbReference type="Gene3D" id="3.40.50.150">
    <property type="entry name" value="Vaccinia Virus protein VP39"/>
    <property type="match status" value="1"/>
</dbReference>
<dbReference type="KEGG" id="scas:SACC_11440"/>
<dbReference type="PANTHER" id="PTHR43591">
    <property type="entry name" value="METHYLTRANSFERASE"/>
    <property type="match status" value="1"/>
</dbReference>
<dbReference type="Proteomes" id="UP001319921">
    <property type="component" value="Chromosome"/>
</dbReference>
<accession>A0AAQ4CQP6</accession>
<keyword evidence="2" id="KW-0489">Methyltransferase</keyword>
<evidence type="ECO:0000313" key="3">
    <source>
        <dbReference type="Proteomes" id="UP001319921"/>
    </source>
</evidence>
<reference evidence="2 3" key="1">
    <citation type="journal article" date="2022" name="Microbiol. Resour. Announc.">
        <title>Complete Genome Sequence of the Hyperthermophilic and Acidophilic Archaeon Saccharolobus caldissimus Strain HS-3T.</title>
        <authorList>
            <person name="Sakai H.D."/>
            <person name="Kurosawa N."/>
        </authorList>
    </citation>
    <scope>NUCLEOTIDE SEQUENCE [LARGE SCALE GENOMIC DNA]</scope>
    <source>
        <strain evidence="2 3">JCM32116</strain>
    </source>
</reference>
<keyword evidence="3" id="KW-1185">Reference proteome</keyword>